<dbReference type="PIRSF" id="PIRSF001589">
    <property type="entry name" value="Asn_synthetase_glu-h"/>
    <property type="match status" value="1"/>
</dbReference>
<evidence type="ECO:0000256" key="1">
    <source>
        <dbReference type="ARBA" id="ARBA00005187"/>
    </source>
</evidence>
<dbReference type="OrthoDB" id="409189at2759"/>
<dbReference type="InterPro" id="IPR006426">
    <property type="entry name" value="Asn_synth_AEB"/>
</dbReference>
<dbReference type="SUPFAM" id="SSF52402">
    <property type="entry name" value="Adenine nucleotide alpha hydrolases-like"/>
    <property type="match status" value="1"/>
</dbReference>
<keyword evidence="9 13" id="KW-0315">Glutamine amidotransferase</keyword>
<sequence length="531" mass="59560">MCGIFSVFLPDGVVETCLREFAYQASRKQRHRGPDSTGVVAGDDFAIVQERLSIIGLVTGKQPLVSADQNLILAANGEIYNYKELAKLVSNRRGAPYCPRSDSDVILALYEEFGTECASLLWGMFGFIIYNRQTREFFVARDGLGLCSLYHGQGADGRLFVASEMKCVLSPDVTIFPPGCYMTGNALNYKIVEYYKPQWSSLNYLPFDAQELYARLQTSVCYHMNADVPIAAFLSGGLNSSILCYLITRYYKDCAPQTRLKTFTIGMEDSHDLVAARRVAQFLDTDHTEIVFRVDEAIDLLPELIWYLETYDVSTIRAAVPMYILARAARSSGYKVIISGEGANEIFGGYLYFHDAPNEEEFSLETTRRLLDCHLGDGLRANKASLAQSCELRAPFLGSPFVTYAMTINGRDRMPQQLGNSDVKVEKYILRQSFQHCLPEEIIWRQTEQFSDGVGYSYAAEITRYAKQRIAPELLATAAERFPYNTPTDAESYLYRSIFAMEYEGDRRARTGVGAPCPTSSSTRITCSTLC</sequence>
<reference evidence="18" key="1">
    <citation type="submission" date="2025-08" db="UniProtKB">
        <authorList>
            <consortium name="RefSeq"/>
        </authorList>
    </citation>
    <scope>IDENTIFICATION</scope>
    <source>
        <strain evidence="18">Airmid</strain>
    </source>
</reference>
<keyword evidence="6 12" id="KW-0547">Nucleotide-binding</keyword>
<dbReference type="PROSITE" id="PS51278">
    <property type="entry name" value="GATASE_TYPE_2"/>
    <property type="match status" value="1"/>
</dbReference>
<dbReference type="UniPathway" id="UPA00134">
    <property type="reaction ID" value="UER00195"/>
</dbReference>
<evidence type="ECO:0000256" key="4">
    <source>
        <dbReference type="ARBA" id="ARBA00022598"/>
    </source>
</evidence>
<dbReference type="SUPFAM" id="SSF56235">
    <property type="entry name" value="N-terminal nucleophile aminohydrolases (Ntn hydrolases)"/>
    <property type="match status" value="1"/>
</dbReference>
<dbReference type="CDD" id="cd01991">
    <property type="entry name" value="Asn_synthase_B_C"/>
    <property type="match status" value="1"/>
</dbReference>
<accession>A0A6P6YMQ5</accession>
<keyword evidence="4" id="KW-0436">Ligase</keyword>
<dbReference type="InterPro" id="IPR001962">
    <property type="entry name" value="Asn_synthase"/>
</dbReference>
<dbReference type="InterPro" id="IPR014729">
    <property type="entry name" value="Rossmann-like_a/b/a_fold"/>
</dbReference>
<feature type="site" description="Important for beta-aspartyl-AMP intermediate formation" evidence="15">
    <location>
        <position position="341"/>
    </location>
</feature>
<evidence type="ECO:0000313" key="18">
    <source>
        <dbReference type="RefSeq" id="XP_027206339.1"/>
    </source>
</evidence>
<dbReference type="GO" id="GO:0004066">
    <property type="term" value="F:asparagine synthase (glutamine-hydrolyzing) activity"/>
    <property type="evidence" value="ECO:0007669"/>
    <property type="project" value="UniProtKB-EC"/>
</dbReference>
<evidence type="ECO:0000256" key="9">
    <source>
        <dbReference type="ARBA" id="ARBA00022962"/>
    </source>
</evidence>
<evidence type="ECO:0000256" key="8">
    <source>
        <dbReference type="ARBA" id="ARBA00022888"/>
    </source>
</evidence>
<dbReference type="OMA" id="ANAVKWD"/>
<name>A0A6P6YMQ5_DERPT</name>
<dbReference type="GO" id="GO:0005829">
    <property type="term" value="C:cytosol"/>
    <property type="evidence" value="ECO:0007669"/>
    <property type="project" value="TreeGrafter"/>
</dbReference>
<dbReference type="InterPro" id="IPR017932">
    <property type="entry name" value="GATase_2_dom"/>
</dbReference>
<comment type="pathway">
    <text evidence="1">Amino-acid biosynthesis; L-asparagine biosynthesis; L-asparagine from L-aspartate (L-Gln route): step 1/1.</text>
</comment>
<feature type="domain" description="Glutamine amidotransferase type-2" evidence="16">
    <location>
        <begin position="2"/>
        <end position="227"/>
    </location>
</feature>
<evidence type="ECO:0000256" key="13">
    <source>
        <dbReference type="PIRSR" id="PIRSR001589-1"/>
    </source>
</evidence>
<feature type="binding site" evidence="14">
    <location>
        <position position="102"/>
    </location>
    <ligand>
        <name>L-glutamine</name>
        <dbReference type="ChEBI" id="CHEBI:58359"/>
    </ligand>
</feature>
<dbReference type="RefSeq" id="XP_027206339.1">
    <property type="nucleotide sequence ID" value="XM_027350538.1"/>
</dbReference>
<feature type="active site" description="For GATase activity" evidence="13">
    <location>
        <position position="2"/>
    </location>
</feature>
<evidence type="ECO:0000256" key="15">
    <source>
        <dbReference type="PIRSR" id="PIRSR001589-3"/>
    </source>
</evidence>
<protein>
    <recommendedName>
        <fullName evidence="3">Asparagine synthetase [glutamine-hydrolyzing]</fullName>
        <ecNumber evidence="2">6.3.5.4</ecNumber>
    </recommendedName>
    <alternativeName>
        <fullName evidence="10">Glutamine-dependent asparagine synthetase</fullName>
    </alternativeName>
</protein>
<evidence type="ECO:0000256" key="6">
    <source>
        <dbReference type="ARBA" id="ARBA00022741"/>
    </source>
</evidence>
<dbReference type="PANTHER" id="PTHR11772:SF2">
    <property type="entry name" value="ASPARAGINE SYNTHETASE [GLUTAMINE-HYDROLYZING]"/>
    <property type="match status" value="1"/>
</dbReference>
<dbReference type="Gene3D" id="3.40.50.620">
    <property type="entry name" value="HUPs"/>
    <property type="match status" value="1"/>
</dbReference>
<evidence type="ECO:0000256" key="10">
    <source>
        <dbReference type="ARBA" id="ARBA00030234"/>
    </source>
</evidence>
<dbReference type="InterPro" id="IPR050795">
    <property type="entry name" value="Asn_Synthetase"/>
</dbReference>
<dbReference type="InterPro" id="IPR029055">
    <property type="entry name" value="Ntn_hydrolases_N"/>
</dbReference>
<comment type="catalytic activity">
    <reaction evidence="11">
        <text>L-aspartate + L-glutamine + ATP + H2O = L-asparagine + L-glutamate + AMP + diphosphate + H(+)</text>
        <dbReference type="Rhea" id="RHEA:12228"/>
        <dbReference type="ChEBI" id="CHEBI:15377"/>
        <dbReference type="ChEBI" id="CHEBI:15378"/>
        <dbReference type="ChEBI" id="CHEBI:29985"/>
        <dbReference type="ChEBI" id="CHEBI:29991"/>
        <dbReference type="ChEBI" id="CHEBI:30616"/>
        <dbReference type="ChEBI" id="CHEBI:33019"/>
        <dbReference type="ChEBI" id="CHEBI:58048"/>
        <dbReference type="ChEBI" id="CHEBI:58359"/>
        <dbReference type="ChEBI" id="CHEBI:456215"/>
        <dbReference type="EC" id="6.3.5.4"/>
    </reaction>
</comment>
<dbReference type="Gene3D" id="3.60.20.10">
    <property type="entry name" value="Glutamine Phosphoribosylpyrophosphate, subunit 1, domain 1"/>
    <property type="match status" value="1"/>
</dbReference>
<keyword evidence="8 13" id="KW-0061">Asparagine biosynthesis</keyword>
<keyword evidence="17" id="KW-1185">Reference proteome</keyword>
<dbReference type="GO" id="GO:0005524">
    <property type="term" value="F:ATP binding"/>
    <property type="evidence" value="ECO:0007669"/>
    <property type="project" value="UniProtKB-KW"/>
</dbReference>
<organism evidence="17 18">
    <name type="scientific">Dermatophagoides pteronyssinus</name>
    <name type="common">European house dust mite</name>
    <dbReference type="NCBI Taxonomy" id="6956"/>
    <lineage>
        <taxon>Eukaryota</taxon>
        <taxon>Metazoa</taxon>
        <taxon>Ecdysozoa</taxon>
        <taxon>Arthropoda</taxon>
        <taxon>Chelicerata</taxon>
        <taxon>Arachnida</taxon>
        <taxon>Acari</taxon>
        <taxon>Acariformes</taxon>
        <taxon>Sarcoptiformes</taxon>
        <taxon>Astigmata</taxon>
        <taxon>Psoroptidia</taxon>
        <taxon>Analgoidea</taxon>
        <taxon>Pyroglyphidae</taxon>
        <taxon>Dermatophagoidinae</taxon>
        <taxon>Dermatophagoides</taxon>
    </lineage>
</organism>
<evidence type="ECO:0000256" key="5">
    <source>
        <dbReference type="ARBA" id="ARBA00022605"/>
    </source>
</evidence>
<dbReference type="InterPro" id="IPR033738">
    <property type="entry name" value="AsnB_N"/>
</dbReference>
<evidence type="ECO:0000256" key="14">
    <source>
        <dbReference type="PIRSR" id="PIRSR001589-2"/>
    </source>
</evidence>
<keyword evidence="5 13" id="KW-0028">Amino-acid biosynthesis</keyword>
<evidence type="ECO:0000256" key="11">
    <source>
        <dbReference type="ARBA" id="ARBA00048741"/>
    </source>
</evidence>
<evidence type="ECO:0000259" key="16">
    <source>
        <dbReference type="PROSITE" id="PS51278"/>
    </source>
</evidence>
<dbReference type="InParanoid" id="A0A6P6YMQ5"/>
<dbReference type="Pfam" id="PF00733">
    <property type="entry name" value="Asn_synthase"/>
    <property type="match status" value="1"/>
</dbReference>
<feature type="binding site" evidence="14">
    <location>
        <position position="265"/>
    </location>
    <ligand>
        <name>ATP</name>
        <dbReference type="ChEBI" id="CHEBI:30616"/>
    </ligand>
</feature>
<dbReference type="AlphaFoldDB" id="A0A6P6YMQ5"/>
<dbReference type="GO" id="GO:0070981">
    <property type="term" value="P:L-asparagine biosynthetic process"/>
    <property type="evidence" value="ECO:0007669"/>
    <property type="project" value="UniProtKB-UniPathway"/>
</dbReference>
<dbReference type="NCBIfam" id="TIGR01536">
    <property type="entry name" value="asn_synth_AEB"/>
    <property type="match status" value="1"/>
</dbReference>
<evidence type="ECO:0000256" key="3">
    <source>
        <dbReference type="ARBA" id="ARBA00021389"/>
    </source>
</evidence>
<dbReference type="KEGG" id="dpte:113799841"/>
<dbReference type="CDD" id="cd00712">
    <property type="entry name" value="AsnB"/>
    <property type="match status" value="1"/>
</dbReference>
<dbReference type="Pfam" id="PF13537">
    <property type="entry name" value="GATase_7"/>
    <property type="match status" value="1"/>
</dbReference>
<evidence type="ECO:0000256" key="12">
    <source>
        <dbReference type="PIRNR" id="PIRNR001589"/>
    </source>
</evidence>
<gene>
    <name evidence="18" type="primary">LOC113799841</name>
</gene>
<dbReference type="NCBIfam" id="NF006949">
    <property type="entry name" value="PRK09431.1"/>
    <property type="match status" value="1"/>
</dbReference>
<proteinExistence type="predicted"/>
<evidence type="ECO:0000313" key="17">
    <source>
        <dbReference type="Proteomes" id="UP000515146"/>
    </source>
</evidence>
<evidence type="ECO:0000256" key="7">
    <source>
        <dbReference type="ARBA" id="ARBA00022840"/>
    </source>
</evidence>
<keyword evidence="7 12" id="KW-0067">ATP-binding</keyword>
<dbReference type="PANTHER" id="PTHR11772">
    <property type="entry name" value="ASPARAGINE SYNTHETASE"/>
    <property type="match status" value="1"/>
</dbReference>
<dbReference type="EC" id="6.3.5.4" evidence="2"/>
<evidence type="ECO:0000256" key="2">
    <source>
        <dbReference type="ARBA" id="ARBA00012737"/>
    </source>
</evidence>
<feature type="binding site" evidence="14">
    <location>
        <begin position="339"/>
        <end position="340"/>
    </location>
    <ligand>
        <name>ATP</name>
        <dbReference type="ChEBI" id="CHEBI:30616"/>
    </ligand>
</feature>
<dbReference type="Proteomes" id="UP000515146">
    <property type="component" value="Unplaced"/>
</dbReference>